<reference evidence="2 3" key="1">
    <citation type="submission" date="2023-03" db="EMBL/GenBank/DDBJ databases">
        <title>Novosphingobium cyanobacteriorum sp. nov., isolated from a eutrophic reservoir during the Microcystis bloom period.</title>
        <authorList>
            <person name="Kang M."/>
            <person name="Le V."/>
            <person name="Ko S.-R."/>
            <person name="Lee S.-A."/>
            <person name="Ahn C.-Y."/>
        </authorList>
    </citation>
    <scope>NUCLEOTIDE SEQUENCE [LARGE SCALE GENOMIC DNA]</scope>
    <source>
        <strain evidence="2 3">HBC54</strain>
    </source>
</reference>
<dbReference type="Pfam" id="PF07486">
    <property type="entry name" value="Hydrolase_2"/>
    <property type="match status" value="1"/>
</dbReference>
<keyword evidence="3" id="KW-1185">Reference proteome</keyword>
<dbReference type="GO" id="GO:0016787">
    <property type="term" value="F:hydrolase activity"/>
    <property type="evidence" value="ECO:0007669"/>
    <property type="project" value="UniProtKB-KW"/>
</dbReference>
<dbReference type="Gene3D" id="1.10.10.2520">
    <property type="entry name" value="Cell wall hydrolase SleB, domain 1"/>
    <property type="match status" value="1"/>
</dbReference>
<dbReference type="EMBL" id="JAROCY010000013">
    <property type="protein sequence ID" value="MDF8334364.1"/>
    <property type="molecule type" value="Genomic_DNA"/>
</dbReference>
<dbReference type="InterPro" id="IPR011105">
    <property type="entry name" value="Cell_wall_hydrolase_SleB"/>
</dbReference>
<evidence type="ECO:0000313" key="2">
    <source>
        <dbReference type="EMBL" id="MDF8334364.1"/>
    </source>
</evidence>
<proteinExistence type="predicted"/>
<evidence type="ECO:0000313" key="3">
    <source>
        <dbReference type="Proteomes" id="UP001222770"/>
    </source>
</evidence>
<gene>
    <name evidence="2" type="ORF">POM99_14230</name>
</gene>
<feature type="domain" description="Cell wall hydrolase SleB" evidence="1">
    <location>
        <begin position="34"/>
        <end position="142"/>
    </location>
</feature>
<dbReference type="Proteomes" id="UP001222770">
    <property type="component" value="Unassembled WGS sequence"/>
</dbReference>
<accession>A0ABT6CKA6</accession>
<comment type="caution">
    <text evidence="2">The sequence shown here is derived from an EMBL/GenBank/DDBJ whole genome shotgun (WGS) entry which is preliminary data.</text>
</comment>
<sequence>MPASAQDGPIAPLSWSEQDRRCLSLAIAYEAAREPVAGQQAVAEVVLNRLAHPSFPKSVCGVVFQGWRRSTGCQFTFTCDGSLRRRLSIATMAEARTVADAVLDGAAPRRVPGALNYHADYVRPVWAASLLRVNKLGAHIFYRPLPGGVAEGARQVERDWTAEEPDGAVIDRAYASGGALPAAMPAVHSAAVSSTTRSDGPFAPWGLPLTR</sequence>
<dbReference type="RefSeq" id="WP_277278963.1">
    <property type="nucleotide sequence ID" value="NZ_JAROCY010000013.1"/>
</dbReference>
<evidence type="ECO:0000259" key="1">
    <source>
        <dbReference type="Pfam" id="PF07486"/>
    </source>
</evidence>
<keyword evidence="2" id="KW-0378">Hydrolase</keyword>
<organism evidence="2 3">
    <name type="scientific">Novosphingobium cyanobacteriorum</name>
    <dbReference type="NCBI Taxonomy" id="3024215"/>
    <lineage>
        <taxon>Bacteria</taxon>
        <taxon>Pseudomonadati</taxon>
        <taxon>Pseudomonadota</taxon>
        <taxon>Alphaproteobacteria</taxon>
        <taxon>Sphingomonadales</taxon>
        <taxon>Sphingomonadaceae</taxon>
        <taxon>Novosphingobium</taxon>
    </lineage>
</organism>
<dbReference type="InterPro" id="IPR042047">
    <property type="entry name" value="SleB_dom1"/>
</dbReference>
<name>A0ABT6CKA6_9SPHN</name>
<protein>
    <submittedName>
        <fullName evidence="2">Cell wall hydrolase</fullName>
    </submittedName>
</protein>